<evidence type="ECO:0000313" key="3">
    <source>
        <dbReference type="Proteomes" id="UP000234585"/>
    </source>
</evidence>
<dbReference type="PANTHER" id="PTHR42037:SF1">
    <property type="match status" value="1"/>
</dbReference>
<protein>
    <submittedName>
        <fullName evidence="2">Uncharacterized protein</fullName>
    </submittedName>
</protein>
<sequence>MYDESPEDLVLEQQQSRLRLLYEPLSLLDTLDQTRGDRIRPDDVPSHGAKFSLINSQRSFVNAIAYICAYKKGPAYVTAAALEKAPEEIVLWLAANQGIELAVIDFLNPVVKIITWLVGKTSARLKNEEGASALSHLTGITLSFNSPRIFSYYRQIVNQAAPDVMPELARDPRFRDIPDVIEFRKWLATHLYEDHVQLQELDMPRLAKKCYESRKTFDVLRSLGGEPRQTERFEHLYKLLGKLGKHVVMCKRLVEATIVLRTEFVRGLAVKTVPGSRERPIPLVRRKCNVKGIATRSFRSPADRARFIARLEKIYTADDLNRRLDHQYGQSKTFVHAELLLFNHLDTIGGDYLDNSDKYVGCSKPACYLCYLYICSHPSGYARPPSHQKLYLRWRLPDIKQAQPRAAILFQQQKDVLEKMITTVRSDLNNEVASRVGRRKSEVDSTHAETSSLFDLKTLDNAMGSMSFAELLQEINPSVQHTPLPDLSSETEVDSSPSSSSQYSPAPDSAYYSSDSDGGVGI</sequence>
<evidence type="ECO:0000313" key="2">
    <source>
        <dbReference type="EMBL" id="PLB36140.1"/>
    </source>
</evidence>
<dbReference type="Pfam" id="PF14441">
    <property type="entry name" value="OTT_1508_deam"/>
    <property type="match status" value="1"/>
</dbReference>
<feature type="region of interest" description="Disordered" evidence="1">
    <location>
        <begin position="479"/>
        <end position="522"/>
    </location>
</feature>
<organism evidence="2 3">
    <name type="scientific">Aspergillus candidus</name>
    <dbReference type="NCBI Taxonomy" id="41067"/>
    <lineage>
        <taxon>Eukaryota</taxon>
        <taxon>Fungi</taxon>
        <taxon>Dikarya</taxon>
        <taxon>Ascomycota</taxon>
        <taxon>Pezizomycotina</taxon>
        <taxon>Eurotiomycetes</taxon>
        <taxon>Eurotiomycetidae</taxon>
        <taxon>Eurotiales</taxon>
        <taxon>Aspergillaceae</taxon>
        <taxon>Aspergillus</taxon>
        <taxon>Aspergillus subgen. Circumdati</taxon>
    </lineage>
</organism>
<gene>
    <name evidence="2" type="ORF">BDW47DRAFT_53194</name>
</gene>
<reference evidence="2 3" key="1">
    <citation type="submission" date="2017-12" db="EMBL/GenBank/DDBJ databases">
        <authorList>
            <consortium name="DOE Joint Genome Institute"/>
            <person name="Haridas S."/>
            <person name="Kjaerbolling I."/>
            <person name="Vesth T.C."/>
            <person name="Frisvad J.C."/>
            <person name="Nybo J.L."/>
            <person name="Theobald S."/>
            <person name="Kuo A."/>
            <person name="Bowyer P."/>
            <person name="Matsuda Y."/>
            <person name="Mondo S."/>
            <person name="Lyhne E.K."/>
            <person name="Kogle M.E."/>
            <person name="Clum A."/>
            <person name="Lipzen A."/>
            <person name="Salamov A."/>
            <person name="Ngan C.Y."/>
            <person name="Daum C."/>
            <person name="Chiniquy J."/>
            <person name="Barry K."/>
            <person name="LaButti K."/>
            <person name="Simmons B.A."/>
            <person name="Magnuson J.K."/>
            <person name="Mortensen U.H."/>
            <person name="Larsen T.O."/>
            <person name="Grigoriev I.V."/>
            <person name="Baker S.E."/>
            <person name="Andersen M.R."/>
            <person name="Nordberg H.P."/>
            <person name="Cantor M.N."/>
            <person name="Hua S.X."/>
        </authorList>
    </citation>
    <scope>NUCLEOTIDE SEQUENCE [LARGE SCALE GENOMIC DNA]</scope>
    <source>
        <strain evidence="2 3">CBS 102.13</strain>
    </source>
</reference>
<name>A0A2I2F669_ASPCN</name>
<dbReference type="AlphaFoldDB" id="A0A2I2F669"/>
<dbReference type="InterPro" id="IPR027796">
    <property type="entry name" value="OTT_1508_deam-like"/>
</dbReference>
<dbReference type="OrthoDB" id="4851849at2759"/>
<dbReference type="PANTHER" id="PTHR42037">
    <property type="match status" value="1"/>
</dbReference>
<dbReference type="GeneID" id="36526414"/>
<accession>A0A2I2F669</accession>
<dbReference type="EMBL" id="KZ559154">
    <property type="protein sequence ID" value="PLB36140.1"/>
    <property type="molecule type" value="Genomic_DNA"/>
</dbReference>
<dbReference type="RefSeq" id="XP_024670152.1">
    <property type="nucleotide sequence ID" value="XM_024819254.1"/>
</dbReference>
<dbReference type="Proteomes" id="UP000234585">
    <property type="component" value="Unassembled WGS sequence"/>
</dbReference>
<proteinExistence type="predicted"/>
<evidence type="ECO:0000256" key="1">
    <source>
        <dbReference type="SAM" id="MobiDB-lite"/>
    </source>
</evidence>
<feature type="compositionally biased region" description="Low complexity" evidence="1">
    <location>
        <begin position="494"/>
        <end position="522"/>
    </location>
</feature>
<keyword evidence="3" id="KW-1185">Reference proteome</keyword>